<feature type="chain" id="PRO_5038410743" description="Lipoprotein" evidence="2">
    <location>
        <begin position="24"/>
        <end position="255"/>
    </location>
</feature>
<feature type="compositionally biased region" description="Low complexity" evidence="1">
    <location>
        <begin position="25"/>
        <end position="55"/>
    </location>
</feature>
<organism evidence="3 4">
    <name type="scientific">Candidatus Ruthenibacterium avium</name>
    <dbReference type="NCBI Taxonomy" id="2838751"/>
    <lineage>
        <taxon>Bacteria</taxon>
        <taxon>Bacillati</taxon>
        <taxon>Bacillota</taxon>
        <taxon>Clostridia</taxon>
        <taxon>Eubacteriales</taxon>
        <taxon>Oscillospiraceae</taxon>
        <taxon>Ruthenibacterium</taxon>
    </lineage>
</organism>
<dbReference type="Proteomes" id="UP000824209">
    <property type="component" value="Unassembled WGS sequence"/>
</dbReference>
<evidence type="ECO:0008006" key="5">
    <source>
        <dbReference type="Google" id="ProtNLM"/>
    </source>
</evidence>
<reference evidence="3" key="2">
    <citation type="submission" date="2021-04" db="EMBL/GenBank/DDBJ databases">
        <authorList>
            <person name="Gilroy R."/>
        </authorList>
    </citation>
    <scope>NUCLEOTIDE SEQUENCE</scope>
    <source>
        <strain evidence="3">ChiBcec8-14828</strain>
    </source>
</reference>
<evidence type="ECO:0000256" key="2">
    <source>
        <dbReference type="SAM" id="SignalP"/>
    </source>
</evidence>
<keyword evidence="2" id="KW-0732">Signal</keyword>
<feature type="region of interest" description="Disordered" evidence="1">
    <location>
        <begin position="227"/>
        <end position="255"/>
    </location>
</feature>
<feature type="region of interest" description="Disordered" evidence="1">
    <location>
        <begin position="25"/>
        <end position="63"/>
    </location>
</feature>
<proteinExistence type="predicted"/>
<gene>
    <name evidence="3" type="ORF">H9943_00090</name>
</gene>
<dbReference type="PROSITE" id="PS51257">
    <property type="entry name" value="PROKAR_LIPOPROTEIN"/>
    <property type="match status" value="1"/>
</dbReference>
<protein>
    <recommendedName>
        <fullName evidence="5">Lipoprotein</fullName>
    </recommendedName>
</protein>
<accession>A0A9D2S0H9</accession>
<dbReference type="EMBL" id="DWYA01000001">
    <property type="protein sequence ID" value="HJB38779.1"/>
    <property type="molecule type" value="Genomic_DNA"/>
</dbReference>
<feature type="signal peptide" evidence="2">
    <location>
        <begin position="1"/>
        <end position="23"/>
    </location>
</feature>
<evidence type="ECO:0000313" key="4">
    <source>
        <dbReference type="Proteomes" id="UP000824209"/>
    </source>
</evidence>
<dbReference type="AlphaFoldDB" id="A0A9D2S0H9"/>
<evidence type="ECO:0000256" key="1">
    <source>
        <dbReference type="SAM" id="MobiDB-lite"/>
    </source>
</evidence>
<reference evidence="3" key="1">
    <citation type="journal article" date="2021" name="PeerJ">
        <title>Extensive microbial diversity within the chicken gut microbiome revealed by metagenomics and culture.</title>
        <authorList>
            <person name="Gilroy R."/>
            <person name="Ravi A."/>
            <person name="Getino M."/>
            <person name="Pursley I."/>
            <person name="Horton D.L."/>
            <person name="Alikhan N.F."/>
            <person name="Baker D."/>
            <person name="Gharbi K."/>
            <person name="Hall N."/>
            <person name="Watson M."/>
            <person name="Adriaenssens E.M."/>
            <person name="Foster-Nyarko E."/>
            <person name="Jarju S."/>
            <person name="Secka A."/>
            <person name="Antonio M."/>
            <person name="Oren A."/>
            <person name="Chaudhuri R.R."/>
            <person name="La Ragione R."/>
            <person name="Hildebrand F."/>
            <person name="Pallen M.J."/>
        </authorList>
    </citation>
    <scope>NUCLEOTIDE SEQUENCE</scope>
    <source>
        <strain evidence="3">ChiBcec8-14828</strain>
    </source>
</reference>
<name>A0A9D2S0H9_9FIRM</name>
<comment type="caution">
    <text evidence="3">The sequence shown here is derived from an EMBL/GenBank/DDBJ whole genome shotgun (WGS) entry which is preliminary data.</text>
</comment>
<sequence length="255" mass="27091">MKRLILFPLLFCILLSGCTASPASSGSAPATSSPSASSYSSPADTPAAPSSPASSGKAEVSTESAARVETRQEFVSVQAQDSTQKILLVFQIPTDWVYNGYNVFEDESGKKVLEIGSPFLASESAAFSDTRVTQFDGTDSNTEGVYLGKQEFSLSEQEGLSRKAVAYCYETYPADSNTAWYPCHTFTYTQGYVVPLHFYQSEKQDDLALIKQVLNDLEIFISKTAVSSSSAVDSGNASSGSEAVESAGTSNSTSG</sequence>
<evidence type="ECO:0000313" key="3">
    <source>
        <dbReference type="EMBL" id="HJB38779.1"/>
    </source>
</evidence>